<sequence>MSSSNTLLRLSLGSPATHSLRKLNASNDLLFKKLPVELIGQIFFLCSEVHREVWQSYAQIYNPYETKIDSVEYTVCSWDCAPLLLLRICSTWRNVALSTPFLWRSIAFNGAPDTILEAWLQLAAPQNMEIKMLDWRSPSHSSSFPFEHTSSVQTLYLELLGHHILSSIAAAGTWENLRVLTLLRLPVHDRHAHTLPDEQPDILQILKNSPRLTHCSLTYVLRGDSGSTLLVHHGLTHLHVAPSRHDFASNHLGLFDYLTLPNLAMLGLVLLGSSIGEEEIDSVHSLVIRSNVNLKNLVLHLDEALYSYTAETLLPVCSSITHLDILAGQALDGEILALVARGGAPHLHALVIREGLPETVYEHHQLLLHLIRTLRSESSLQRFVLLWAVDILETAEMVEEILRPMAIDGLEIHIGTVGYVSVLTDGGD</sequence>
<proteinExistence type="predicted"/>
<dbReference type="EMBL" id="DF842020">
    <property type="protein sequence ID" value="GAT45953.1"/>
    <property type="molecule type" value="Genomic_DNA"/>
</dbReference>
<reference evidence="1" key="1">
    <citation type="submission" date="2014-09" db="EMBL/GenBank/DDBJ databases">
        <title>Genome sequence of the luminous mushroom Mycena chlorophos for searching fungal bioluminescence genes.</title>
        <authorList>
            <person name="Tanaka Y."/>
            <person name="Kasuga D."/>
            <person name="Oba Y."/>
            <person name="Hase S."/>
            <person name="Sato K."/>
            <person name="Oba Y."/>
            <person name="Sakakibara Y."/>
        </authorList>
    </citation>
    <scope>NUCLEOTIDE SEQUENCE</scope>
</reference>
<accession>A0ABQ0L456</accession>
<evidence type="ECO:0000313" key="1">
    <source>
        <dbReference type="EMBL" id="GAT45953.1"/>
    </source>
</evidence>
<evidence type="ECO:0008006" key="3">
    <source>
        <dbReference type="Google" id="ProtNLM"/>
    </source>
</evidence>
<dbReference type="Proteomes" id="UP000815677">
    <property type="component" value="Unassembled WGS sequence"/>
</dbReference>
<protein>
    <recommendedName>
        <fullName evidence="3">F-box domain-containing protein</fullName>
    </recommendedName>
</protein>
<name>A0ABQ0L456_MYCCL</name>
<gene>
    <name evidence="1" type="ORF">MCHLO_03501</name>
</gene>
<keyword evidence="2" id="KW-1185">Reference proteome</keyword>
<organism evidence="1 2">
    <name type="scientific">Mycena chlorophos</name>
    <name type="common">Agaric fungus</name>
    <name type="synonym">Agaricus chlorophos</name>
    <dbReference type="NCBI Taxonomy" id="658473"/>
    <lineage>
        <taxon>Eukaryota</taxon>
        <taxon>Fungi</taxon>
        <taxon>Dikarya</taxon>
        <taxon>Basidiomycota</taxon>
        <taxon>Agaricomycotina</taxon>
        <taxon>Agaricomycetes</taxon>
        <taxon>Agaricomycetidae</taxon>
        <taxon>Agaricales</taxon>
        <taxon>Marasmiineae</taxon>
        <taxon>Mycenaceae</taxon>
        <taxon>Mycena</taxon>
    </lineage>
</organism>
<evidence type="ECO:0000313" key="2">
    <source>
        <dbReference type="Proteomes" id="UP000815677"/>
    </source>
</evidence>